<evidence type="ECO:0000313" key="3">
    <source>
        <dbReference type="EMBL" id="KAL1591368.1"/>
    </source>
</evidence>
<evidence type="ECO:0000313" key="4">
    <source>
        <dbReference type="Proteomes" id="UP001521785"/>
    </source>
</evidence>
<keyword evidence="4" id="KW-1185">Reference proteome</keyword>
<keyword evidence="2" id="KW-0472">Membrane</keyword>
<dbReference type="Proteomes" id="UP001521785">
    <property type="component" value="Unassembled WGS sequence"/>
</dbReference>
<organism evidence="3 4">
    <name type="scientific">Paraconiothyrium brasiliense</name>
    <dbReference type="NCBI Taxonomy" id="300254"/>
    <lineage>
        <taxon>Eukaryota</taxon>
        <taxon>Fungi</taxon>
        <taxon>Dikarya</taxon>
        <taxon>Ascomycota</taxon>
        <taxon>Pezizomycotina</taxon>
        <taxon>Dothideomycetes</taxon>
        <taxon>Pleosporomycetidae</taxon>
        <taxon>Pleosporales</taxon>
        <taxon>Massarineae</taxon>
        <taxon>Didymosphaeriaceae</taxon>
        <taxon>Paraconiothyrium</taxon>
    </lineage>
</organism>
<evidence type="ECO:0000256" key="1">
    <source>
        <dbReference type="SAM" id="MobiDB-lite"/>
    </source>
</evidence>
<dbReference type="EMBL" id="JAKJXO020000028">
    <property type="protein sequence ID" value="KAL1591368.1"/>
    <property type="molecule type" value="Genomic_DNA"/>
</dbReference>
<accession>A0ABR3QGV3</accession>
<feature type="compositionally biased region" description="Polar residues" evidence="1">
    <location>
        <begin position="53"/>
        <end position="71"/>
    </location>
</feature>
<keyword evidence="2" id="KW-0812">Transmembrane</keyword>
<sequence length="135" mass="15006">MQGYTAAVDFALAIFPWFILWQLNMKRKERLTIAFGLSLGIFSSAPYELGDAPSQQLGTSTKVDTNQSQLKQAVKGRRRSAYDPHSSETSTRTLTGAAHENHSDENFILNEAVGRSDLAFGNGIYKKTEVEVTYK</sequence>
<feature type="transmembrane region" description="Helical" evidence="2">
    <location>
        <begin position="6"/>
        <end position="23"/>
    </location>
</feature>
<keyword evidence="2" id="KW-1133">Transmembrane helix</keyword>
<gene>
    <name evidence="3" type="ORF">SLS60_012067</name>
</gene>
<feature type="region of interest" description="Disordered" evidence="1">
    <location>
        <begin position="53"/>
        <end position="99"/>
    </location>
</feature>
<comment type="caution">
    <text evidence="3">The sequence shown here is derived from an EMBL/GenBank/DDBJ whole genome shotgun (WGS) entry which is preliminary data.</text>
</comment>
<proteinExistence type="predicted"/>
<evidence type="ECO:0000256" key="2">
    <source>
        <dbReference type="SAM" id="Phobius"/>
    </source>
</evidence>
<protein>
    <submittedName>
        <fullName evidence="3">Uncharacterized protein</fullName>
    </submittedName>
</protein>
<reference evidence="3 4" key="1">
    <citation type="submission" date="2024-02" db="EMBL/GenBank/DDBJ databases">
        <title>De novo assembly and annotation of 12 fungi associated with fruit tree decline syndrome in Ontario, Canada.</title>
        <authorList>
            <person name="Sulman M."/>
            <person name="Ellouze W."/>
            <person name="Ilyukhin E."/>
        </authorList>
    </citation>
    <scope>NUCLEOTIDE SEQUENCE [LARGE SCALE GENOMIC DNA]</scope>
    <source>
        <strain evidence="3 4">M42-189</strain>
    </source>
</reference>
<name>A0ABR3QGV3_9PLEO</name>